<dbReference type="EMBL" id="JARBJD010000010">
    <property type="protein sequence ID" value="KAK2962623.1"/>
    <property type="molecule type" value="Genomic_DNA"/>
</dbReference>
<accession>A0ABQ9YFS6</accession>
<sequence>MSRRAGQRTLLTNYSRIFPSFRNVPTFDRDCLLKLREGEIIQETDSGSYQMPRFENNYTLQLTLNKTIKAKMLIKVTAAMSSIL</sequence>
<keyword evidence="2" id="KW-1185">Reference proteome</keyword>
<dbReference type="Proteomes" id="UP001281761">
    <property type="component" value="Unassembled WGS sequence"/>
</dbReference>
<proteinExistence type="predicted"/>
<evidence type="ECO:0000313" key="2">
    <source>
        <dbReference type="Proteomes" id="UP001281761"/>
    </source>
</evidence>
<name>A0ABQ9YFS6_9EUKA</name>
<gene>
    <name evidence="1" type="ORF">BLNAU_2456</name>
</gene>
<protein>
    <submittedName>
        <fullName evidence="1">Uncharacterized protein</fullName>
    </submittedName>
</protein>
<evidence type="ECO:0000313" key="1">
    <source>
        <dbReference type="EMBL" id="KAK2962623.1"/>
    </source>
</evidence>
<organism evidence="1 2">
    <name type="scientific">Blattamonas nauphoetae</name>
    <dbReference type="NCBI Taxonomy" id="2049346"/>
    <lineage>
        <taxon>Eukaryota</taxon>
        <taxon>Metamonada</taxon>
        <taxon>Preaxostyla</taxon>
        <taxon>Oxymonadida</taxon>
        <taxon>Blattamonas</taxon>
    </lineage>
</organism>
<comment type="caution">
    <text evidence="1">The sequence shown here is derived from an EMBL/GenBank/DDBJ whole genome shotgun (WGS) entry which is preliminary data.</text>
</comment>
<reference evidence="1 2" key="1">
    <citation type="journal article" date="2022" name="bioRxiv">
        <title>Genomics of Preaxostyla Flagellates Illuminates Evolutionary Transitions and the Path Towards Mitochondrial Loss.</title>
        <authorList>
            <person name="Novak L.V.F."/>
            <person name="Treitli S.C."/>
            <person name="Pyrih J."/>
            <person name="Halakuc P."/>
            <person name="Pipaliya S.V."/>
            <person name="Vacek V."/>
            <person name="Brzon O."/>
            <person name="Soukal P."/>
            <person name="Eme L."/>
            <person name="Dacks J.B."/>
            <person name="Karnkowska A."/>
            <person name="Elias M."/>
            <person name="Hampl V."/>
        </authorList>
    </citation>
    <scope>NUCLEOTIDE SEQUENCE [LARGE SCALE GENOMIC DNA]</scope>
    <source>
        <strain evidence="1">NAU3</strain>
        <tissue evidence="1">Gut</tissue>
    </source>
</reference>